<accession>A0A969PSU3</accession>
<reference evidence="1 2" key="1">
    <citation type="submission" date="2020-03" db="EMBL/GenBank/DDBJ databases">
        <title>Assessment of the enzymatic potential of alkaline-tolerant lipase obtained from Bacillus luteus H11 (technogenic soil) for the bioremediation of saline soils contaminated with petroleum substances.</title>
        <authorList>
            <person name="Kalwasinska A."/>
        </authorList>
    </citation>
    <scope>NUCLEOTIDE SEQUENCE [LARGE SCALE GENOMIC DNA]</scope>
    <source>
        <strain evidence="1 2">H11</strain>
    </source>
</reference>
<dbReference type="Proteomes" id="UP000752012">
    <property type="component" value="Unassembled WGS sequence"/>
</dbReference>
<protein>
    <submittedName>
        <fullName evidence="1">Uncharacterized protein</fullName>
    </submittedName>
</protein>
<gene>
    <name evidence="1" type="ORF">HCN83_12680</name>
</gene>
<name>A0A969PSU3_9BACI</name>
<evidence type="ECO:0000313" key="2">
    <source>
        <dbReference type="Proteomes" id="UP000752012"/>
    </source>
</evidence>
<dbReference type="RefSeq" id="WP_168007929.1">
    <property type="nucleotide sequence ID" value="NZ_JAATHJ010000022.1"/>
</dbReference>
<dbReference type="EMBL" id="JAATHJ010000022">
    <property type="protein sequence ID" value="NJP38444.1"/>
    <property type="molecule type" value="Genomic_DNA"/>
</dbReference>
<comment type="caution">
    <text evidence="1">The sequence shown here is derived from an EMBL/GenBank/DDBJ whole genome shotgun (WGS) entry which is preliminary data.</text>
</comment>
<evidence type="ECO:0000313" key="1">
    <source>
        <dbReference type="EMBL" id="NJP38444.1"/>
    </source>
</evidence>
<organism evidence="1 2">
    <name type="scientific">Alkalicoccus luteus</name>
    <dbReference type="NCBI Taxonomy" id="1237094"/>
    <lineage>
        <taxon>Bacteria</taxon>
        <taxon>Bacillati</taxon>
        <taxon>Bacillota</taxon>
        <taxon>Bacilli</taxon>
        <taxon>Bacillales</taxon>
        <taxon>Bacillaceae</taxon>
        <taxon>Alkalicoccus</taxon>
    </lineage>
</organism>
<dbReference type="AlphaFoldDB" id="A0A969PSU3"/>
<keyword evidence="2" id="KW-1185">Reference proteome</keyword>
<sequence length="80" mass="9115">MQTWKINYGTGTTQIISDAVLDEVKAFAAAQMDLTNKHVTISSLDESYTVTAKWKEGNPPRTEEIIKQFDGRGYYQQWQA</sequence>
<proteinExistence type="predicted"/>